<dbReference type="EMBL" id="CP011568">
    <property type="protein sequence ID" value="AKJ70412.1"/>
    <property type="molecule type" value="Genomic_DNA"/>
</dbReference>
<keyword evidence="5" id="KW-1185">Reference proteome</keyword>
<dbReference type="STRING" id="445709.ABW99_06495"/>
<feature type="domain" description="Mechanosensitive ion channel MscS" evidence="3">
    <location>
        <begin position="185"/>
        <end position="251"/>
    </location>
</feature>
<dbReference type="SUPFAM" id="SSF50182">
    <property type="entry name" value="Sm-like ribonucleoproteins"/>
    <property type="match status" value="1"/>
</dbReference>
<proteinExistence type="predicted"/>
<dbReference type="PANTHER" id="PTHR30566">
    <property type="entry name" value="YNAI-RELATED MECHANOSENSITIVE ION CHANNEL"/>
    <property type="match status" value="1"/>
</dbReference>
<dbReference type="AlphaFoldDB" id="A0A0G3EYE4"/>
<dbReference type="InterPro" id="IPR010920">
    <property type="entry name" value="LSM_dom_sf"/>
</dbReference>
<evidence type="ECO:0000256" key="1">
    <source>
        <dbReference type="SAM" id="MobiDB-lite"/>
    </source>
</evidence>
<gene>
    <name evidence="4" type="ORF">ABW99_06495</name>
</gene>
<sequence length="364" mass="40187">MTQTTLFGFGLPPWFYVIAVALAVTLLVLAVHRAGAAALRRVTRSRVIGRLLVSFTYQASRYALLLIALQIVWSAVDDALPGIRTLRHLTGLGLIAMLTWLAIRASHAVSAALIELHPANVDNNLDARRVQTQTHVLSRCANFLIVLIGVSAALMTFPGVRQIGTSLLASAGVAGLVAGIAARPVLGNLIAGLQIALTQPIRIDDVLIVQGEWGRVEEITGTYVVVCLWDERRLIVPLQWFIENPFQNWTRTTSQIIGTVYLWVDYGMPLEPLRAELNRLCQGAPEWDGRLSLLQVTDSNERSMQLRALVTAADSGRNWDLRCKVREGLMSFVRQHYPTYLPRVRATLDDPGEPHGSEGMHDVH</sequence>
<dbReference type="RefSeq" id="WP_047216394.1">
    <property type="nucleotide sequence ID" value="NZ_CP011568.3"/>
</dbReference>
<organism evidence="4 5">
    <name type="scientific">Pandoraea thiooxydans</name>
    <dbReference type="NCBI Taxonomy" id="445709"/>
    <lineage>
        <taxon>Bacteria</taxon>
        <taxon>Pseudomonadati</taxon>
        <taxon>Pseudomonadota</taxon>
        <taxon>Betaproteobacteria</taxon>
        <taxon>Burkholderiales</taxon>
        <taxon>Burkholderiaceae</taxon>
        <taxon>Pandoraea</taxon>
    </lineage>
</organism>
<dbReference type="Pfam" id="PF00924">
    <property type="entry name" value="MS_channel_2nd"/>
    <property type="match status" value="1"/>
</dbReference>
<feature type="compositionally biased region" description="Basic and acidic residues" evidence="1">
    <location>
        <begin position="346"/>
        <end position="364"/>
    </location>
</feature>
<protein>
    <submittedName>
        <fullName evidence="4">Mechanosensitive ion channel protein MscS</fullName>
    </submittedName>
</protein>
<feature type="transmembrane region" description="Helical" evidence="2">
    <location>
        <begin position="14"/>
        <end position="31"/>
    </location>
</feature>
<dbReference type="KEGG" id="ptx:ABW99_06495"/>
<feature type="transmembrane region" description="Helical" evidence="2">
    <location>
        <begin position="51"/>
        <end position="73"/>
    </location>
</feature>
<reference evidence="5" key="1">
    <citation type="submission" date="2015-06" db="EMBL/GenBank/DDBJ databases">
        <authorList>
            <person name="Lim Y.L."/>
            <person name="Ee R."/>
            <person name="Yong D."/>
            <person name="How K.Y."/>
            <person name="Yin W.F."/>
            <person name="Chan K.G."/>
        </authorList>
    </citation>
    <scope>NUCLEOTIDE SEQUENCE [LARGE SCALE GENOMIC DNA]</scope>
    <source>
        <strain evidence="5">DSM 25325</strain>
    </source>
</reference>
<feature type="region of interest" description="Disordered" evidence="1">
    <location>
        <begin position="345"/>
        <end position="364"/>
    </location>
</feature>
<feature type="transmembrane region" description="Helical" evidence="2">
    <location>
        <begin position="136"/>
        <end position="157"/>
    </location>
</feature>
<evidence type="ECO:0000313" key="5">
    <source>
        <dbReference type="Proteomes" id="UP000036700"/>
    </source>
</evidence>
<evidence type="ECO:0000256" key="2">
    <source>
        <dbReference type="SAM" id="Phobius"/>
    </source>
</evidence>
<name>A0A0G3EYE4_9BURK</name>
<dbReference type="OrthoDB" id="9792218at2"/>
<evidence type="ECO:0000259" key="3">
    <source>
        <dbReference type="Pfam" id="PF00924"/>
    </source>
</evidence>
<dbReference type="PATRIC" id="fig|445709.3.peg.1391"/>
<dbReference type="GO" id="GO:0008381">
    <property type="term" value="F:mechanosensitive monoatomic ion channel activity"/>
    <property type="evidence" value="ECO:0007669"/>
    <property type="project" value="UniProtKB-ARBA"/>
</dbReference>
<dbReference type="Gene3D" id="1.10.287.1260">
    <property type="match status" value="1"/>
</dbReference>
<dbReference type="PANTHER" id="PTHR30566:SF25">
    <property type="entry name" value="INNER MEMBRANE PROTEIN"/>
    <property type="match status" value="1"/>
</dbReference>
<dbReference type="GO" id="GO:0016020">
    <property type="term" value="C:membrane"/>
    <property type="evidence" value="ECO:0007669"/>
    <property type="project" value="InterPro"/>
</dbReference>
<accession>A0A0G3EYE4</accession>
<keyword evidence="2" id="KW-0812">Transmembrane</keyword>
<keyword evidence="2" id="KW-1133">Transmembrane helix</keyword>
<keyword evidence="2" id="KW-0472">Membrane</keyword>
<evidence type="ECO:0000313" key="4">
    <source>
        <dbReference type="EMBL" id="AKJ70412.1"/>
    </source>
</evidence>
<dbReference type="InterPro" id="IPR006685">
    <property type="entry name" value="MscS_channel_2nd"/>
</dbReference>
<dbReference type="Proteomes" id="UP000036700">
    <property type="component" value="Chromosome"/>
</dbReference>
<feature type="transmembrane region" description="Helical" evidence="2">
    <location>
        <begin position="85"/>
        <end position="103"/>
    </location>
</feature>
<feature type="transmembrane region" description="Helical" evidence="2">
    <location>
        <begin position="163"/>
        <end position="182"/>
    </location>
</feature>